<reference evidence="5" key="1">
    <citation type="submission" date="2020-05" db="EMBL/GenBank/DDBJ databases">
        <authorList>
            <person name="Chiriac C."/>
            <person name="Salcher M."/>
            <person name="Ghai R."/>
            <person name="Kavagutti S V."/>
        </authorList>
    </citation>
    <scope>NUCLEOTIDE SEQUENCE</scope>
</reference>
<evidence type="ECO:0000259" key="4">
    <source>
        <dbReference type="SMART" id="SM00797"/>
    </source>
</evidence>
<dbReference type="GO" id="GO:0005524">
    <property type="term" value="F:ATP binding"/>
    <property type="evidence" value="ECO:0007669"/>
    <property type="project" value="UniProtKB-KW"/>
</dbReference>
<keyword evidence="1" id="KW-0547">Nucleotide-binding</keyword>
<evidence type="ECO:0000256" key="2">
    <source>
        <dbReference type="ARBA" id="ARBA00022801"/>
    </source>
</evidence>
<dbReference type="SUPFAM" id="SSF50891">
    <property type="entry name" value="Cyclophilin-like"/>
    <property type="match status" value="1"/>
</dbReference>
<dbReference type="EMBL" id="CAFBMW010000005">
    <property type="protein sequence ID" value="CAB4923956.1"/>
    <property type="molecule type" value="Genomic_DNA"/>
</dbReference>
<dbReference type="PANTHER" id="PTHR43309">
    <property type="entry name" value="5-OXOPROLINASE SUBUNIT C"/>
    <property type="match status" value="1"/>
</dbReference>
<evidence type="ECO:0000256" key="3">
    <source>
        <dbReference type="ARBA" id="ARBA00022840"/>
    </source>
</evidence>
<dbReference type="PANTHER" id="PTHR43309:SF3">
    <property type="entry name" value="5-OXOPROLINASE SUBUNIT C"/>
    <property type="match status" value="1"/>
</dbReference>
<keyword evidence="2" id="KW-0378">Hydrolase</keyword>
<dbReference type="Gene3D" id="2.40.100.10">
    <property type="entry name" value="Cyclophilin-like"/>
    <property type="match status" value="1"/>
</dbReference>
<proteinExistence type="predicted"/>
<evidence type="ECO:0000256" key="1">
    <source>
        <dbReference type="ARBA" id="ARBA00022741"/>
    </source>
</evidence>
<name>A0A6J7HZN7_9ZZZZ</name>
<gene>
    <name evidence="5" type="ORF">UFOPK3662_00792</name>
</gene>
<dbReference type="InterPro" id="IPR029000">
    <property type="entry name" value="Cyclophilin-like_dom_sf"/>
</dbReference>
<sequence>MTAWLEVVAPGPLATVQDLGRTGLGALGVGHSGAADAPALRLANRLLGNHEGAAAVEVTFGGLEVLAHGDLTVALTGAPCPMTVDGRAHWGFGVVRVPDGARVRLGVPATGLRSYLAVRGGIGGAEQLGSRSTDTLAALGPTPLAPGDTLLVRSPTGRLPGVDLAPVAHPVAGDVTLRVVDGPRADWFTSSARQALVGEAYDVTADSNRVGMRLSGSALARRRDDELPPEGMVCGALQVPPSGQPTLFLADHPVTGGYPVIAVVVGPDLPLAAQVRPGQRITFVRVPSAPLTPGAHDDRARPS</sequence>
<protein>
    <submittedName>
        <fullName evidence="5">Unannotated protein</fullName>
    </submittedName>
</protein>
<dbReference type="GO" id="GO:0016787">
    <property type="term" value="F:hydrolase activity"/>
    <property type="evidence" value="ECO:0007669"/>
    <property type="project" value="UniProtKB-KW"/>
</dbReference>
<keyword evidence="3" id="KW-0067">ATP-binding</keyword>
<dbReference type="SMART" id="SM00797">
    <property type="entry name" value="AHS2"/>
    <property type="match status" value="1"/>
</dbReference>
<accession>A0A6J7HZN7</accession>
<dbReference type="InterPro" id="IPR003778">
    <property type="entry name" value="CT_A_B"/>
</dbReference>
<dbReference type="Pfam" id="PF02626">
    <property type="entry name" value="CT_A_B"/>
    <property type="match status" value="1"/>
</dbReference>
<dbReference type="NCBIfam" id="TIGR00724">
    <property type="entry name" value="urea_amlyse_rel"/>
    <property type="match status" value="1"/>
</dbReference>
<organism evidence="5">
    <name type="scientific">freshwater metagenome</name>
    <dbReference type="NCBI Taxonomy" id="449393"/>
    <lineage>
        <taxon>unclassified sequences</taxon>
        <taxon>metagenomes</taxon>
        <taxon>ecological metagenomes</taxon>
    </lineage>
</organism>
<dbReference type="AlphaFoldDB" id="A0A6J7HZN7"/>
<feature type="domain" description="Carboxyltransferase" evidence="4">
    <location>
        <begin position="26"/>
        <end position="300"/>
    </location>
</feature>
<dbReference type="InterPro" id="IPR052708">
    <property type="entry name" value="PxpC"/>
</dbReference>
<evidence type="ECO:0000313" key="5">
    <source>
        <dbReference type="EMBL" id="CAB4923956.1"/>
    </source>
</evidence>